<proteinExistence type="predicted"/>
<dbReference type="PANTHER" id="PTHR43689">
    <property type="entry name" value="HYDROLASE"/>
    <property type="match status" value="1"/>
</dbReference>
<evidence type="ECO:0000259" key="1">
    <source>
        <dbReference type="Pfam" id="PF12697"/>
    </source>
</evidence>
<evidence type="ECO:0000313" key="3">
    <source>
        <dbReference type="Proteomes" id="UP000036959"/>
    </source>
</evidence>
<dbReference type="AlphaFoldDB" id="A0A0L0M4G7"/>
<protein>
    <recommendedName>
        <fullName evidence="1">AB hydrolase-1 domain-containing protein</fullName>
    </recommendedName>
</protein>
<dbReference type="PATRIC" id="fig|242163.4.peg.3363"/>
<dbReference type="InterPro" id="IPR029058">
    <property type="entry name" value="AB_hydrolase_fold"/>
</dbReference>
<organism evidence="2 3">
    <name type="scientific">Candidatus Burkholderia verschuerenii</name>
    <dbReference type="NCBI Taxonomy" id="242163"/>
    <lineage>
        <taxon>Bacteria</taxon>
        <taxon>Pseudomonadati</taxon>
        <taxon>Pseudomonadota</taxon>
        <taxon>Betaproteobacteria</taxon>
        <taxon>Burkholderiales</taxon>
        <taxon>Burkholderiaceae</taxon>
        <taxon>Burkholderia</taxon>
    </lineage>
</organism>
<dbReference type="Gene3D" id="3.40.50.1820">
    <property type="entry name" value="alpha/beta hydrolase"/>
    <property type="match status" value="1"/>
</dbReference>
<dbReference type="RefSeq" id="WP_198155383.1">
    <property type="nucleotide sequence ID" value="NZ_LFJJ01000237.1"/>
</dbReference>
<name>A0A0L0M4G7_9BURK</name>
<sequence>MNAIPETLLNDGDASRPTLVCIPGAMCHPRVFESCAQLSGLRAVALHWLETDGPHDLERIAARIAESISRTPRVILAGHSLGVPLAVLTALRARANGISRVEGLILSNSGANTRGHGDVDALVERIRNEWAQPFWDAFVARCFHRLPQGALLDAVRGYPSQVDKEAVIEAIRSQQVTDLLPVLSALADVPTAVVHGEHDSARTIDHARELSGAIPGSTLHLLDTGHTSCAENPEAFAAIIRSIASDALRI</sequence>
<reference evidence="3" key="1">
    <citation type="submission" date="2015-06" db="EMBL/GenBank/DDBJ databases">
        <title>Comparative genomics of Burkholderia leaf nodule symbionts.</title>
        <authorList>
            <person name="Carlier A."/>
            <person name="Eberl L."/>
            <person name="Pinto-Carbo M."/>
        </authorList>
    </citation>
    <scope>NUCLEOTIDE SEQUENCE [LARGE SCALE GENOMIC DNA]</scope>
    <source>
        <strain evidence="3">UZHbot4</strain>
    </source>
</reference>
<dbReference type="InterPro" id="IPR000073">
    <property type="entry name" value="AB_hydrolase_1"/>
</dbReference>
<dbReference type="SUPFAM" id="SSF53474">
    <property type="entry name" value="alpha/beta-Hydrolases"/>
    <property type="match status" value="1"/>
</dbReference>
<dbReference type="EMBL" id="LFJJ01000237">
    <property type="protein sequence ID" value="KND57537.1"/>
    <property type="molecule type" value="Genomic_DNA"/>
</dbReference>
<dbReference type="Pfam" id="PF12697">
    <property type="entry name" value="Abhydrolase_6"/>
    <property type="match status" value="1"/>
</dbReference>
<gene>
    <name evidence="2" type="ORF">BVER_05767</name>
</gene>
<comment type="caution">
    <text evidence="2">The sequence shown here is derived from an EMBL/GenBank/DDBJ whole genome shotgun (WGS) entry which is preliminary data.</text>
</comment>
<dbReference type="PANTHER" id="PTHR43689:SF8">
    <property type="entry name" value="ALPHA_BETA-HYDROLASES SUPERFAMILY PROTEIN"/>
    <property type="match status" value="1"/>
</dbReference>
<keyword evidence="3" id="KW-1185">Reference proteome</keyword>
<evidence type="ECO:0000313" key="2">
    <source>
        <dbReference type="EMBL" id="KND57537.1"/>
    </source>
</evidence>
<accession>A0A0L0M4G7</accession>
<dbReference type="Proteomes" id="UP000036959">
    <property type="component" value="Unassembled WGS sequence"/>
</dbReference>
<feature type="domain" description="AB hydrolase-1" evidence="1">
    <location>
        <begin position="19"/>
        <end position="238"/>
    </location>
</feature>